<accession>A0A856MGK2</accession>
<feature type="transmembrane region" description="Helical" evidence="1">
    <location>
        <begin position="249"/>
        <end position="266"/>
    </location>
</feature>
<evidence type="ECO:0000256" key="2">
    <source>
        <dbReference type="SAM" id="SignalP"/>
    </source>
</evidence>
<proteinExistence type="predicted"/>
<dbReference type="EMBL" id="CP030118">
    <property type="protein sequence ID" value="QDL08217.1"/>
    <property type="molecule type" value="Genomic_DNA"/>
</dbReference>
<feature type="domain" description="DUF4114" evidence="3">
    <location>
        <begin position="158"/>
        <end position="237"/>
    </location>
</feature>
<name>A0A856MGK2_9CYAN</name>
<evidence type="ECO:0000313" key="5">
    <source>
        <dbReference type="Proteomes" id="UP000503129"/>
    </source>
</evidence>
<dbReference type="InterPro" id="IPR025193">
    <property type="entry name" value="DUF4114"/>
</dbReference>
<feature type="chain" id="PRO_5032512485" evidence="2">
    <location>
        <begin position="29"/>
        <end position="279"/>
    </location>
</feature>
<keyword evidence="5" id="KW-1185">Reference proteome</keyword>
<gene>
    <name evidence="4" type="ORF">DP114_10165</name>
</gene>
<keyword evidence="1" id="KW-0472">Membrane</keyword>
<dbReference type="Proteomes" id="UP000503129">
    <property type="component" value="Chromosome"/>
</dbReference>
<evidence type="ECO:0000259" key="3">
    <source>
        <dbReference type="Pfam" id="PF13448"/>
    </source>
</evidence>
<evidence type="ECO:0000256" key="1">
    <source>
        <dbReference type="SAM" id="Phobius"/>
    </source>
</evidence>
<dbReference type="RefSeq" id="WP_171976020.1">
    <property type="nucleotide sequence ID" value="NZ_CAWOXK010000001.1"/>
</dbReference>
<reference evidence="4 5" key="1">
    <citation type="submission" date="2018-06" db="EMBL/GenBank/DDBJ databases">
        <title>Comparative genomics of Brasilonema spp. strains.</title>
        <authorList>
            <person name="Alvarenga D.O."/>
            <person name="Fiore M.F."/>
            <person name="Varani A.M."/>
        </authorList>
    </citation>
    <scope>NUCLEOTIDE SEQUENCE [LARGE SCALE GENOMIC DNA]</scope>
    <source>
        <strain evidence="4 5">CENA114</strain>
    </source>
</reference>
<feature type="signal peptide" evidence="2">
    <location>
        <begin position="1"/>
        <end position="28"/>
    </location>
</feature>
<keyword evidence="2" id="KW-0732">Signal</keyword>
<dbReference type="AlphaFoldDB" id="A0A856MGK2"/>
<organism evidence="4 5">
    <name type="scientific">Brasilonema sennae CENA114</name>
    <dbReference type="NCBI Taxonomy" id="415709"/>
    <lineage>
        <taxon>Bacteria</taxon>
        <taxon>Bacillati</taxon>
        <taxon>Cyanobacteriota</taxon>
        <taxon>Cyanophyceae</taxon>
        <taxon>Nostocales</taxon>
        <taxon>Scytonemataceae</taxon>
        <taxon>Brasilonema</taxon>
        <taxon>Bromeliae group (in: Brasilonema)</taxon>
    </lineage>
</organism>
<keyword evidence="1" id="KW-1133">Transmembrane helix</keyword>
<evidence type="ECO:0000313" key="4">
    <source>
        <dbReference type="EMBL" id="QDL08217.1"/>
    </source>
</evidence>
<dbReference type="KEGG" id="bsen:DP114_10165"/>
<dbReference type="Pfam" id="PF13448">
    <property type="entry name" value="DUF4114"/>
    <property type="match status" value="1"/>
</dbReference>
<sequence>MIRKKITGLFAATAAITSVFSAVTPASAATFTWENLTPYEVKDKSTDDSGFQSRIPEFQQYVQQERIAIPEDTLNKLDPTKLSLKNDHNVRVWFLNEGAGYKNQLAYEAINGSDYQKGLVFDNISCNTSNGANSTCQMGEENGVLNIGDYVDLGTKAAGTKLNFFLKADGFNNPNGYVYGADATQNPDKLNHLVAYETDGYLLVGFEDLYGPKGLKSDGNGLLTADRDFNDVVFLIDLGRDNIATVPESASAIALLGMGGVGVVLQQRRRRQKQAKQIA</sequence>
<keyword evidence="1" id="KW-0812">Transmembrane</keyword>
<protein>
    <submittedName>
        <fullName evidence="4">PEP-CTERM sorting domain-containing protein</fullName>
    </submittedName>
</protein>